<keyword evidence="2 7" id="KW-0812">Transmembrane</keyword>
<evidence type="ECO:0000256" key="5">
    <source>
        <dbReference type="ARBA" id="ARBA00022989"/>
    </source>
</evidence>
<evidence type="ECO:0000256" key="6">
    <source>
        <dbReference type="ARBA" id="ARBA00023136"/>
    </source>
</evidence>
<dbReference type="InterPro" id="IPR039421">
    <property type="entry name" value="Type_1_exporter"/>
</dbReference>
<dbReference type="Proteomes" id="UP000033457">
    <property type="component" value="Chromosome"/>
</dbReference>
<sequence>MINGTDYSSDSLAPASLSSSIQFLKTLPHAATKKWWTGILFIFSLVIIATQIQSGAFGFAVDTLTGRSLPLIGTGTSALWTLIIIGSATLVFEIISRYIGEYLLGVKLHNLSIDLSRACLHSVLHAPVPEMMKLGTGNVITRMTKDINDAIRTLLLIGSRAILTVVVFPITFVSLLLIHPIFSLPLIVLGGGLFYCARPVLRLLPLATNSMSVAEAHRNSAVLDTLRGLPTLRVFSLGAWAIKRMEKKSWDSIQAHADRLPILLRLLGIAQFTYGLWMLSTIVLGIVLVASEQLSVGGASAAIFLVFRAEVQVFHALFFAGDIQNTATSIGRAVALAKLHQPSAHTDCVDLNAPVDVELKQINFSYPDGGKIINNLDITFAAGTTTAIVGASGAGKSTLAGLISGLQHPDSGQILIGGIDTNQVSDMWTARNVTLVSQEVHIFSGTLRDDLHFAAPHASDEQLLAVLAQVGLKPNTSDWVRAFPQGLATPVGAGAKDLSPEVQQQVALARVLLRNPQVVILDEATAEAASDSTDTLESAAKLVTHGRTAIVIAHRLVQAISADRIIVMDHGKIIEDGNHESLLALGGRYTQLFTRWSGSTAKS</sequence>
<dbReference type="EMBL" id="CP011312">
    <property type="protein sequence ID" value="AKE41233.1"/>
    <property type="molecule type" value="Genomic_DNA"/>
</dbReference>
<evidence type="ECO:0000259" key="8">
    <source>
        <dbReference type="PROSITE" id="PS50893"/>
    </source>
</evidence>
<name>A0A0F6R1T8_9CORY</name>
<dbReference type="RefSeq" id="WP_232009524.1">
    <property type="nucleotide sequence ID" value="NZ_CP011312.1"/>
</dbReference>
<dbReference type="InterPro" id="IPR027417">
    <property type="entry name" value="P-loop_NTPase"/>
</dbReference>
<gene>
    <name evidence="10" type="primary">tetB</name>
    <name evidence="10" type="ORF">UL82_05285</name>
</gene>
<reference evidence="10 11" key="1">
    <citation type="journal article" date="2015" name="Genome Announc.">
        <title>Complete Genome Sequence of Corynebacterium kutscheri DSM 20755, a Corynebacterial Type Strain with Remarkably Low G+C Content of Chromosomal DNA.</title>
        <authorList>
            <person name="Ruckert C."/>
            <person name="Albersmeier A."/>
            <person name="Winkler A."/>
            <person name="Tauch A."/>
        </authorList>
    </citation>
    <scope>NUCLEOTIDE SEQUENCE [LARGE SCALE GENOMIC DNA]</scope>
    <source>
        <strain evidence="10 11">DSM 20755</strain>
    </source>
</reference>
<dbReference type="PANTHER" id="PTHR43394">
    <property type="entry name" value="ATP-DEPENDENT PERMEASE MDL1, MITOCHONDRIAL"/>
    <property type="match status" value="1"/>
</dbReference>
<feature type="transmembrane region" description="Helical" evidence="7">
    <location>
        <begin position="262"/>
        <end position="290"/>
    </location>
</feature>
<feature type="transmembrane region" description="Helical" evidence="7">
    <location>
        <begin position="35"/>
        <end position="59"/>
    </location>
</feature>
<dbReference type="STRING" id="35755.UL82_05285"/>
<proteinExistence type="predicted"/>
<evidence type="ECO:0000256" key="4">
    <source>
        <dbReference type="ARBA" id="ARBA00022840"/>
    </source>
</evidence>
<accession>A0A0F6R1T8</accession>
<comment type="subcellular location">
    <subcellularLocation>
        <location evidence="1">Cell membrane</location>
        <topology evidence="1">Multi-pass membrane protein</topology>
    </subcellularLocation>
</comment>
<feature type="transmembrane region" description="Helical" evidence="7">
    <location>
        <begin position="79"/>
        <end position="99"/>
    </location>
</feature>
<dbReference type="PANTHER" id="PTHR43394:SF1">
    <property type="entry name" value="ATP-BINDING CASSETTE SUB-FAMILY B MEMBER 10, MITOCHONDRIAL"/>
    <property type="match status" value="1"/>
</dbReference>
<evidence type="ECO:0000256" key="7">
    <source>
        <dbReference type="SAM" id="Phobius"/>
    </source>
</evidence>
<dbReference type="PROSITE" id="PS50929">
    <property type="entry name" value="ABC_TM1F"/>
    <property type="match status" value="1"/>
</dbReference>
<dbReference type="SUPFAM" id="SSF90123">
    <property type="entry name" value="ABC transporter transmembrane region"/>
    <property type="match status" value="1"/>
</dbReference>
<evidence type="ECO:0000256" key="2">
    <source>
        <dbReference type="ARBA" id="ARBA00022692"/>
    </source>
</evidence>
<dbReference type="GO" id="GO:0015421">
    <property type="term" value="F:ABC-type oligopeptide transporter activity"/>
    <property type="evidence" value="ECO:0007669"/>
    <property type="project" value="TreeGrafter"/>
</dbReference>
<keyword evidence="4" id="KW-0067">ATP-binding</keyword>
<dbReference type="PROSITE" id="PS50893">
    <property type="entry name" value="ABC_TRANSPORTER_2"/>
    <property type="match status" value="1"/>
</dbReference>
<dbReference type="GO" id="GO:0005886">
    <property type="term" value="C:plasma membrane"/>
    <property type="evidence" value="ECO:0007669"/>
    <property type="project" value="UniProtKB-SubCell"/>
</dbReference>
<dbReference type="GO" id="GO:0016887">
    <property type="term" value="F:ATP hydrolysis activity"/>
    <property type="evidence" value="ECO:0007669"/>
    <property type="project" value="InterPro"/>
</dbReference>
<dbReference type="GO" id="GO:0005524">
    <property type="term" value="F:ATP binding"/>
    <property type="evidence" value="ECO:0007669"/>
    <property type="project" value="UniProtKB-KW"/>
</dbReference>
<evidence type="ECO:0000259" key="9">
    <source>
        <dbReference type="PROSITE" id="PS50929"/>
    </source>
</evidence>
<dbReference type="Gene3D" id="3.40.50.300">
    <property type="entry name" value="P-loop containing nucleotide triphosphate hydrolases"/>
    <property type="match status" value="1"/>
</dbReference>
<dbReference type="Pfam" id="PF00005">
    <property type="entry name" value="ABC_tran"/>
    <property type="match status" value="1"/>
</dbReference>
<dbReference type="Pfam" id="PF00664">
    <property type="entry name" value="ABC_membrane"/>
    <property type="match status" value="1"/>
</dbReference>
<dbReference type="KEGG" id="cku:UL82_05285"/>
<feature type="transmembrane region" description="Helical" evidence="7">
    <location>
        <begin position="176"/>
        <end position="197"/>
    </location>
</feature>
<keyword evidence="3" id="KW-0547">Nucleotide-binding</keyword>
<feature type="transmembrane region" description="Helical" evidence="7">
    <location>
        <begin position="150"/>
        <end position="170"/>
    </location>
</feature>
<protein>
    <submittedName>
        <fullName evidence="10">ABC-type multidrug transport system, ATPase and permease component</fullName>
    </submittedName>
</protein>
<dbReference type="InterPro" id="IPR036640">
    <property type="entry name" value="ABC1_TM_sf"/>
</dbReference>
<evidence type="ECO:0000313" key="10">
    <source>
        <dbReference type="EMBL" id="AKE41233.1"/>
    </source>
</evidence>
<dbReference type="HOGENOM" id="CLU_000604_84_9_11"/>
<evidence type="ECO:0000256" key="3">
    <source>
        <dbReference type="ARBA" id="ARBA00022741"/>
    </source>
</evidence>
<feature type="domain" description="ABC transmembrane type-1" evidence="9">
    <location>
        <begin position="38"/>
        <end position="325"/>
    </location>
</feature>
<feature type="domain" description="ABC transporter" evidence="8">
    <location>
        <begin position="357"/>
        <end position="595"/>
    </location>
</feature>
<evidence type="ECO:0000313" key="11">
    <source>
        <dbReference type="Proteomes" id="UP000033457"/>
    </source>
</evidence>
<keyword evidence="6 7" id="KW-0472">Membrane</keyword>
<dbReference type="SUPFAM" id="SSF52540">
    <property type="entry name" value="P-loop containing nucleoside triphosphate hydrolases"/>
    <property type="match status" value="1"/>
</dbReference>
<keyword evidence="5 7" id="KW-1133">Transmembrane helix</keyword>
<dbReference type="InterPro" id="IPR003439">
    <property type="entry name" value="ABC_transporter-like_ATP-bd"/>
</dbReference>
<organism evidence="10 11">
    <name type="scientific">Corynebacterium kutscheri</name>
    <dbReference type="NCBI Taxonomy" id="35755"/>
    <lineage>
        <taxon>Bacteria</taxon>
        <taxon>Bacillati</taxon>
        <taxon>Actinomycetota</taxon>
        <taxon>Actinomycetes</taxon>
        <taxon>Mycobacteriales</taxon>
        <taxon>Corynebacteriaceae</taxon>
        <taxon>Corynebacterium</taxon>
    </lineage>
</organism>
<dbReference type="SMART" id="SM00382">
    <property type="entry name" value="AAA"/>
    <property type="match status" value="1"/>
</dbReference>
<dbReference type="Gene3D" id="1.20.1560.10">
    <property type="entry name" value="ABC transporter type 1, transmembrane domain"/>
    <property type="match status" value="1"/>
</dbReference>
<dbReference type="InterPro" id="IPR003593">
    <property type="entry name" value="AAA+_ATPase"/>
</dbReference>
<dbReference type="AlphaFoldDB" id="A0A0F6R1T8"/>
<evidence type="ECO:0000256" key="1">
    <source>
        <dbReference type="ARBA" id="ARBA00004651"/>
    </source>
</evidence>
<dbReference type="InterPro" id="IPR011527">
    <property type="entry name" value="ABC1_TM_dom"/>
</dbReference>
<keyword evidence="11" id="KW-1185">Reference proteome</keyword>